<evidence type="ECO:0000259" key="3">
    <source>
        <dbReference type="PROSITE" id="PS51186"/>
    </source>
</evidence>
<dbReference type="Gene3D" id="3.40.630.30">
    <property type="match status" value="1"/>
</dbReference>
<dbReference type="RefSeq" id="WP_103879669.1">
    <property type="nucleotide sequence ID" value="NZ_FNVG01000005.1"/>
</dbReference>
<dbReference type="PROSITE" id="PS51186">
    <property type="entry name" value="GNAT"/>
    <property type="match status" value="1"/>
</dbReference>
<name>A0A1H5W7L7_9VIBR</name>
<dbReference type="PANTHER" id="PTHR43420">
    <property type="entry name" value="ACETYLTRANSFERASE"/>
    <property type="match status" value="1"/>
</dbReference>
<dbReference type="GO" id="GO:0016747">
    <property type="term" value="F:acyltransferase activity, transferring groups other than amino-acyl groups"/>
    <property type="evidence" value="ECO:0007669"/>
    <property type="project" value="InterPro"/>
</dbReference>
<dbReference type="InterPro" id="IPR016181">
    <property type="entry name" value="Acyl_CoA_acyltransferase"/>
</dbReference>
<proteinExistence type="predicted"/>
<feature type="domain" description="N-acetyltransferase" evidence="3">
    <location>
        <begin position="6"/>
        <end position="164"/>
    </location>
</feature>
<sequence>MIDLKFKVRSATSGDLETLNDLMYELHDHHQQAVPEDFKTAAEIQQEKSISRYLDSPDCIVLVAESKGKGISEQILGFVTAQFCELISPISQSCLIGNIDELFVEPDCRNSGIASALLKEAQVRLKELGAVQLMVEVWDFNQPALGLYKNEGFVPHIHCLRKKI</sequence>
<keyword evidence="2" id="KW-0012">Acyltransferase</keyword>
<dbReference type="InterPro" id="IPR000182">
    <property type="entry name" value="GNAT_dom"/>
</dbReference>
<dbReference type="Proteomes" id="UP000236721">
    <property type="component" value="Unassembled WGS sequence"/>
</dbReference>
<dbReference type="CDD" id="cd04301">
    <property type="entry name" value="NAT_SF"/>
    <property type="match status" value="1"/>
</dbReference>
<protein>
    <submittedName>
        <fullName evidence="4">Acetyltransferase (GNAT) family protein</fullName>
    </submittedName>
</protein>
<dbReference type="Pfam" id="PF00583">
    <property type="entry name" value="Acetyltransf_1"/>
    <property type="match status" value="1"/>
</dbReference>
<evidence type="ECO:0000256" key="2">
    <source>
        <dbReference type="ARBA" id="ARBA00023315"/>
    </source>
</evidence>
<gene>
    <name evidence="4" type="ORF">SAMN04488244_105164</name>
</gene>
<evidence type="ECO:0000313" key="4">
    <source>
        <dbReference type="EMBL" id="SEF95474.1"/>
    </source>
</evidence>
<reference evidence="5" key="1">
    <citation type="submission" date="2016-10" db="EMBL/GenBank/DDBJ databases">
        <authorList>
            <person name="Varghese N."/>
            <person name="Submissions S."/>
        </authorList>
    </citation>
    <scope>NUCLEOTIDE SEQUENCE [LARGE SCALE GENOMIC DNA]</scope>
    <source>
        <strain evidence="5">CGMCC 1.7062</strain>
    </source>
</reference>
<accession>A0A1H5W7L7</accession>
<dbReference type="AlphaFoldDB" id="A0A1H5W7L7"/>
<dbReference type="EMBL" id="FNVG01000005">
    <property type="protein sequence ID" value="SEF95474.1"/>
    <property type="molecule type" value="Genomic_DNA"/>
</dbReference>
<dbReference type="OrthoDB" id="5637518at2"/>
<organism evidence="4 5">
    <name type="scientific">Vibrio hangzhouensis</name>
    <dbReference type="NCBI Taxonomy" id="462991"/>
    <lineage>
        <taxon>Bacteria</taxon>
        <taxon>Pseudomonadati</taxon>
        <taxon>Pseudomonadota</taxon>
        <taxon>Gammaproteobacteria</taxon>
        <taxon>Vibrionales</taxon>
        <taxon>Vibrionaceae</taxon>
        <taxon>Vibrio</taxon>
    </lineage>
</organism>
<dbReference type="InterPro" id="IPR050680">
    <property type="entry name" value="YpeA/RimI_acetyltransf"/>
</dbReference>
<evidence type="ECO:0000313" key="5">
    <source>
        <dbReference type="Proteomes" id="UP000236721"/>
    </source>
</evidence>
<keyword evidence="5" id="KW-1185">Reference proteome</keyword>
<keyword evidence="1 4" id="KW-0808">Transferase</keyword>
<evidence type="ECO:0000256" key="1">
    <source>
        <dbReference type="ARBA" id="ARBA00022679"/>
    </source>
</evidence>
<dbReference type="SUPFAM" id="SSF55729">
    <property type="entry name" value="Acyl-CoA N-acyltransferases (Nat)"/>
    <property type="match status" value="1"/>
</dbReference>